<feature type="signal peptide" evidence="1">
    <location>
        <begin position="1"/>
        <end position="16"/>
    </location>
</feature>
<name>A0A0M0JZ91_9EUKA</name>
<reference evidence="3" key="1">
    <citation type="journal article" date="2015" name="PLoS Genet.">
        <title>Genome Sequence and Transcriptome Analyses of Chrysochromulina tobin: Metabolic Tools for Enhanced Algal Fitness in the Prominent Order Prymnesiales (Haptophyceae).</title>
        <authorList>
            <person name="Hovde B.T."/>
            <person name="Deodato C.R."/>
            <person name="Hunsperger H.M."/>
            <person name="Ryken S.A."/>
            <person name="Yost W."/>
            <person name="Jha R.K."/>
            <person name="Patterson J."/>
            <person name="Monnat R.J. Jr."/>
            <person name="Barlow S.B."/>
            <person name="Starkenburg S.R."/>
            <person name="Cattolico R.A."/>
        </authorList>
    </citation>
    <scope>NUCLEOTIDE SEQUENCE</scope>
    <source>
        <strain evidence="3">CCMP291</strain>
    </source>
</reference>
<evidence type="ECO:0000313" key="3">
    <source>
        <dbReference type="Proteomes" id="UP000037460"/>
    </source>
</evidence>
<feature type="chain" id="PRO_5005602317" evidence="1">
    <location>
        <begin position="17"/>
        <end position="179"/>
    </location>
</feature>
<sequence length="179" mass="18981">MSTLVLLFLALPLSNGLRTATTNGVSSKSITCSRSAAVRMDAAVGSPIEMTVDLPPRGKAKLRFKRLLPSSEGIVVKYSLPCALNVENRDGRAVCTKDGAGGEKVGDVLRYCTQWSLGLPSGDGAITTAASFAGAISWQLGLFDVNKAKSWDQVVEALVSNTEQRTNTMTLVFERPASS</sequence>
<protein>
    <submittedName>
        <fullName evidence="2">Uncharacterized protein</fullName>
    </submittedName>
</protein>
<evidence type="ECO:0000313" key="2">
    <source>
        <dbReference type="EMBL" id="KOO31889.1"/>
    </source>
</evidence>
<dbReference type="AlphaFoldDB" id="A0A0M0JZ91"/>
<dbReference type="Proteomes" id="UP000037460">
    <property type="component" value="Unassembled WGS sequence"/>
</dbReference>
<comment type="caution">
    <text evidence="2">The sequence shown here is derived from an EMBL/GenBank/DDBJ whole genome shotgun (WGS) entry which is preliminary data.</text>
</comment>
<accession>A0A0M0JZ91</accession>
<organism evidence="2 3">
    <name type="scientific">Chrysochromulina tobinii</name>
    <dbReference type="NCBI Taxonomy" id="1460289"/>
    <lineage>
        <taxon>Eukaryota</taxon>
        <taxon>Haptista</taxon>
        <taxon>Haptophyta</taxon>
        <taxon>Prymnesiophyceae</taxon>
        <taxon>Prymnesiales</taxon>
        <taxon>Chrysochromulinaceae</taxon>
        <taxon>Chrysochromulina</taxon>
    </lineage>
</organism>
<gene>
    <name evidence="2" type="ORF">Ctob_012861</name>
</gene>
<keyword evidence="3" id="KW-1185">Reference proteome</keyword>
<proteinExistence type="predicted"/>
<dbReference type="EMBL" id="JWZX01001906">
    <property type="protein sequence ID" value="KOO31889.1"/>
    <property type="molecule type" value="Genomic_DNA"/>
</dbReference>
<dbReference type="OrthoDB" id="195904at2759"/>
<keyword evidence="1" id="KW-0732">Signal</keyword>
<evidence type="ECO:0000256" key="1">
    <source>
        <dbReference type="SAM" id="SignalP"/>
    </source>
</evidence>